<feature type="compositionally biased region" description="Low complexity" evidence="2">
    <location>
        <begin position="524"/>
        <end position="542"/>
    </location>
</feature>
<protein>
    <recommendedName>
        <fullName evidence="4">PXA domain-containing protein</fullName>
    </recommendedName>
</protein>
<keyword evidence="3" id="KW-0472">Membrane</keyword>
<dbReference type="InterPro" id="IPR001683">
    <property type="entry name" value="PX_dom"/>
</dbReference>
<feature type="region of interest" description="Disordered" evidence="2">
    <location>
        <begin position="406"/>
        <end position="427"/>
    </location>
</feature>
<dbReference type="SMART" id="SM00313">
    <property type="entry name" value="PXA"/>
    <property type="match status" value="1"/>
</dbReference>
<feature type="compositionally biased region" description="Basic residues" evidence="2">
    <location>
        <begin position="417"/>
        <end position="426"/>
    </location>
</feature>
<dbReference type="STRING" id="1209926.A0A1G4ANX6"/>
<evidence type="ECO:0000256" key="1">
    <source>
        <dbReference type="ARBA" id="ARBA00010883"/>
    </source>
</evidence>
<dbReference type="InterPro" id="IPR013937">
    <property type="entry name" value="Sorting_nexin_C"/>
</dbReference>
<dbReference type="PANTHER" id="PTHR22775">
    <property type="entry name" value="SORTING NEXIN"/>
    <property type="match status" value="1"/>
</dbReference>
<gene>
    <name evidence="5" type="ORF">CORC01_13805</name>
</gene>
<dbReference type="GO" id="GO:0035091">
    <property type="term" value="F:phosphatidylinositol binding"/>
    <property type="evidence" value="ECO:0007669"/>
    <property type="project" value="InterPro"/>
</dbReference>
<dbReference type="InterPro" id="IPR036871">
    <property type="entry name" value="PX_dom_sf"/>
</dbReference>
<evidence type="ECO:0000256" key="2">
    <source>
        <dbReference type="SAM" id="MobiDB-lite"/>
    </source>
</evidence>
<keyword evidence="6" id="KW-1185">Reference proteome</keyword>
<feature type="region of interest" description="Disordered" evidence="2">
    <location>
        <begin position="1"/>
        <end position="47"/>
    </location>
</feature>
<keyword evidence="3" id="KW-1133">Transmembrane helix</keyword>
<feature type="compositionally biased region" description="Low complexity" evidence="2">
    <location>
        <begin position="848"/>
        <end position="867"/>
    </location>
</feature>
<sequence length="1096" mass="120076">MDSTPAEAHPPGGASRVADEKLPATKTTTTTTTTTQSTIPPPIEDKSTIFSASSIPAAVASEAPMPGGKVEEEDNLVTKVLKFLSTATSETLGAIAVGLAASTYFILGRIGLVLIGAFGGVVAFISYEARHPEVSRVVRGEKGIDVLQRLALVKIAEPPKNDEEEEDRLIHGFDDFQPETREALTSLVDAVIRDYVKWWYSPILPTDSSFPLSCRRLLNSFLLSISNHLYRKRPADSFLDFMTNASSMFIVFLSELSSAFTDQNNDPNSTAPEIISKYLEENPNSNLANLLSRSQQSAKFHNVADDLLGFLDRSAYNCDPARVFLREILAGVILEMTLQSCSAPEWINAWIVYLLEAGEPDFSQAIDVGMQTGPEAATASAVHNANAFIDIDGNVGNIALTKGNRNSLEMERERRKGSLVSHKKQLSKADEEMEEAMEEMKRMNALIAEEEAKRVKTRQSVDSASHPTVQTTEGKIVSSPGELSPRSLSSAEKPSTNGSSGSNTSDVSKRESTHSPTTPRSDADSSSQKSSSKHASTGSASQFLNFDQIVPPAKEEPQVPDESICKLPFSLHNATITLYEDGNDNNRIRSKPNWDYMVQIEPSSSHYPGWMIVRQYSDFETLHEILRRIANISGVTAFTEQHAALPNWKSHTRASLRGELERYVKDACWYKSLAESEGMKRFLEKDSGHGHSNSKSGLPWDTVGKNMLDVLTMGPKGAMEGGKAVFGGVTGMFNNIGLGPRKNTSSLSEIQTSNHRWSTGTPPRMDSTTSLNAALSSPTGVGSRKGRDSLDSQRSSIVSTQPGKIAPMERRPSFDPRGDAEADGLKPRSDHWERNTPSATGSREHSRASSLAPLHSPALPSPSLTSLDVMNLQYLPPPPDEMPEDYQSPTQGDMRAKMDEVISPRNSTGALSPGLPQTQPKKKEAKPARQYPPLQEQETNVAVELVFAIINEMYTLSSAWNIRRTLLAAAKSFLLRPGNPSLIAIQKMMQESVIDANTKDEGLAYHLRKLRENTMPTDEERATWPAEMTEEEKEKLRFKARNLLIKRGVPAALTGVMGQAATTDALGRIFDSLQIQEVARGFIFGMMLQAVRVVTH</sequence>
<dbReference type="CDD" id="cd06093">
    <property type="entry name" value="PX_domain"/>
    <property type="match status" value="1"/>
</dbReference>
<feature type="region of interest" description="Disordered" evidence="2">
    <location>
        <begin position="904"/>
        <end position="931"/>
    </location>
</feature>
<name>A0A1G4ANX6_9PEZI</name>
<evidence type="ECO:0000256" key="3">
    <source>
        <dbReference type="SAM" id="Phobius"/>
    </source>
</evidence>
<organism evidence="5 6">
    <name type="scientific">Colletotrichum orchidophilum</name>
    <dbReference type="NCBI Taxonomy" id="1209926"/>
    <lineage>
        <taxon>Eukaryota</taxon>
        <taxon>Fungi</taxon>
        <taxon>Dikarya</taxon>
        <taxon>Ascomycota</taxon>
        <taxon>Pezizomycotina</taxon>
        <taxon>Sordariomycetes</taxon>
        <taxon>Hypocreomycetidae</taxon>
        <taxon>Glomerellales</taxon>
        <taxon>Glomerellaceae</taxon>
        <taxon>Colletotrichum</taxon>
    </lineage>
</organism>
<reference evidence="5 6" key="1">
    <citation type="submission" date="2016-09" db="EMBL/GenBank/DDBJ databases">
        <authorList>
            <person name="Capua I."/>
            <person name="De Benedictis P."/>
            <person name="Joannis T."/>
            <person name="Lombin L.H."/>
            <person name="Cattoli G."/>
        </authorList>
    </citation>
    <scope>NUCLEOTIDE SEQUENCE [LARGE SCALE GENOMIC DNA]</scope>
    <source>
        <strain evidence="5 6">IMI 309357</strain>
    </source>
</reference>
<dbReference type="EMBL" id="MJBS01000215">
    <property type="protein sequence ID" value="OHE90890.1"/>
    <property type="molecule type" value="Genomic_DNA"/>
</dbReference>
<dbReference type="OrthoDB" id="41200at2759"/>
<comment type="caution">
    <text evidence="5">The sequence shown here is derived from an EMBL/GenBank/DDBJ whole genome shotgun (WGS) entry which is preliminary data.</text>
</comment>
<proteinExistence type="inferred from homology"/>
<dbReference type="FunFam" id="3.30.1520.10:FF:000065">
    <property type="entry name" value="PX domain protein (AFU_orthologue AFUA_2G07450)"/>
    <property type="match status" value="1"/>
</dbReference>
<feature type="domain" description="PXA" evidence="4">
    <location>
        <begin position="177"/>
        <end position="359"/>
    </location>
</feature>
<dbReference type="InterPro" id="IPR003114">
    <property type="entry name" value="Phox_assoc"/>
</dbReference>
<dbReference type="Pfam" id="PF08628">
    <property type="entry name" value="Nexin_C"/>
    <property type="match status" value="1"/>
</dbReference>
<feature type="compositionally biased region" description="Polar residues" evidence="2">
    <location>
        <begin position="792"/>
        <end position="802"/>
    </location>
</feature>
<feature type="compositionally biased region" description="Polar residues" evidence="2">
    <location>
        <begin position="742"/>
        <end position="780"/>
    </location>
</feature>
<feature type="transmembrane region" description="Helical" evidence="3">
    <location>
        <begin position="106"/>
        <end position="127"/>
    </location>
</feature>
<comment type="similarity">
    <text evidence="1">Belongs to the sorting nexin family.</text>
</comment>
<dbReference type="RefSeq" id="XP_022468064.1">
    <property type="nucleotide sequence ID" value="XM_022625421.1"/>
</dbReference>
<dbReference type="Pfam" id="PF02194">
    <property type="entry name" value="PXA"/>
    <property type="match status" value="1"/>
</dbReference>
<feature type="region of interest" description="Disordered" evidence="2">
    <location>
        <begin position="738"/>
        <end position="891"/>
    </location>
</feature>
<dbReference type="Pfam" id="PF00787">
    <property type="entry name" value="PX"/>
    <property type="match status" value="1"/>
</dbReference>
<evidence type="ECO:0000259" key="4">
    <source>
        <dbReference type="PROSITE" id="PS51207"/>
    </source>
</evidence>
<keyword evidence="3" id="KW-0812">Transmembrane</keyword>
<feature type="compositionally biased region" description="Polar residues" evidence="2">
    <location>
        <begin position="904"/>
        <end position="919"/>
    </location>
</feature>
<accession>A0A1G4ANX6</accession>
<dbReference type="GeneID" id="34566931"/>
<dbReference type="Proteomes" id="UP000176998">
    <property type="component" value="Unassembled WGS sequence"/>
</dbReference>
<dbReference type="PROSITE" id="PS51207">
    <property type="entry name" value="PXA"/>
    <property type="match status" value="1"/>
</dbReference>
<feature type="compositionally biased region" description="Low complexity" evidence="2">
    <location>
        <begin position="495"/>
        <end position="505"/>
    </location>
</feature>
<feature type="compositionally biased region" description="Basic and acidic residues" evidence="2">
    <location>
        <begin position="807"/>
        <end position="834"/>
    </location>
</feature>
<feature type="compositionally biased region" description="Polar residues" evidence="2">
    <location>
        <begin position="458"/>
        <end position="473"/>
    </location>
</feature>
<evidence type="ECO:0000313" key="5">
    <source>
        <dbReference type="EMBL" id="OHE90890.1"/>
    </source>
</evidence>
<dbReference type="PANTHER" id="PTHR22775:SF47">
    <property type="entry name" value="MEIOTICALLY UP-REGULATED GENE 122 PROTEIN"/>
    <property type="match status" value="1"/>
</dbReference>
<dbReference type="SUPFAM" id="SSF64268">
    <property type="entry name" value="PX domain"/>
    <property type="match status" value="1"/>
</dbReference>
<dbReference type="AlphaFoldDB" id="A0A1G4ANX6"/>
<evidence type="ECO:0000313" key="6">
    <source>
        <dbReference type="Proteomes" id="UP000176998"/>
    </source>
</evidence>
<feature type="region of interest" description="Disordered" evidence="2">
    <location>
        <begin position="453"/>
        <end position="543"/>
    </location>
</feature>
<dbReference type="Gene3D" id="3.30.1520.10">
    <property type="entry name" value="Phox-like domain"/>
    <property type="match status" value="1"/>
</dbReference>
<feature type="compositionally biased region" description="Low complexity" evidence="2">
    <location>
        <begin position="25"/>
        <end position="35"/>
    </location>
</feature>